<feature type="compositionally biased region" description="Polar residues" evidence="1">
    <location>
        <begin position="138"/>
        <end position="151"/>
    </location>
</feature>
<comment type="caution">
    <text evidence="2">The sequence shown here is derived from an EMBL/GenBank/DDBJ whole genome shotgun (WGS) entry which is preliminary data.</text>
</comment>
<dbReference type="Proteomes" id="UP000769528">
    <property type="component" value="Unassembled WGS sequence"/>
</dbReference>
<organism evidence="2 3">
    <name type="scientific">Wickerhamomyces mucosus</name>
    <dbReference type="NCBI Taxonomy" id="1378264"/>
    <lineage>
        <taxon>Eukaryota</taxon>
        <taxon>Fungi</taxon>
        <taxon>Dikarya</taxon>
        <taxon>Ascomycota</taxon>
        <taxon>Saccharomycotina</taxon>
        <taxon>Saccharomycetes</taxon>
        <taxon>Phaffomycetales</taxon>
        <taxon>Wickerhamomycetaceae</taxon>
        <taxon>Wickerhamomyces</taxon>
    </lineage>
</organism>
<name>A0A9P8T4Y6_9ASCO</name>
<reference evidence="2" key="1">
    <citation type="journal article" date="2021" name="Open Biol.">
        <title>Shared evolutionary footprints suggest mitochondrial oxidative damage underlies multiple complex I losses in fungi.</title>
        <authorList>
            <person name="Schikora-Tamarit M.A."/>
            <person name="Marcet-Houben M."/>
            <person name="Nosek J."/>
            <person name="Gabaldon T."/>
        </authorList>
    </citation>
    <scope>NUCLEOTIDE SEQUENCE</scope>
    <source>
        <strain evidence="2">CBS6341</strain>
    </source>
</reference>
<proteinExistence type="predicted"/>
<evidence type="ECO:0000313" key="2">
    <source>
        <dbReference type="EMBL" id="KAH3666438.1"/>
    </source>
</evidence>
<reference evidence="2" key="2">
    <citation type="submission" date="2021-01" db="EMBL/GenBank/DDBJ databases">
        <authorList>
            <person name="Schikora-Tamarit M.A."/>
        </authorList>
    </citation>
    <scope>NUCLEOTIDE SEQUENCE</scope>
    <source>
        <strain evidence="2">CBS6341</strain>
    </source>
</reference>
<feature type="region of interest" description="Disordered" evidence="1">
    <location>
        <begin position="134"/>
        <end position="153"/>
    </location>
</feature>
<protein>
    <submittedName>
        <fullName evidence="2">Uncharacterized protein</fullName>
    </submittedName>
</protein>
<accession>A0A9P8T4Y6</accession>
<gene>
    <name evidence="2" type="ORF">WICMUC_005706</name>
</gene>
<dbReference type="AlphaFoldDB" id="A0A9P8T4Y6"/>
<evidence type="ECO:0000256" key="1">
    <source>
        <dbReference type="SAM" id="MobiDB-lite"/>
    </source>
</evidence>
<sequence length="380" mass="43180">MFGQHRRRFNIYRDFVFNDSVPHIKRERRKVSDTSIVDSSLEISGNHGTLLGIVDDLFSLNNVAATVRNVSPTKNNNLHTLESANNNNRSKQKSILIPRDQNSIKDITNVSHGLLSNIKSTLQGTSISSIHLSEFEQPPQSTSTPQENFGFSKTLSSSNLKTSQFDYNGSFPVRPKNYSSPVFKFEPVDHIDDDLSMIDTNISILSPKILDSENEFAESPLSRKLKFKPNLDTKREDISSIVDQLKINTASSNESGADVEMNDQTIGSRDYYLQESDSSKKSSISTSQDIRRNKIKRVKISENVVLIPELQRHRRKRPLDFDDSNDHAGVKSNKKVKKIIKNANIPDREYFELLRLCGDEKDPLHLITKTNRKSSMRPKF</sequence>
<keyword evidence="3" id="KW-1185">Reference proteome</keyword>
<evidence type="ECO:0000313" key="3">
    <source>
        <dbReference type="Proteomes" id="UP000769528"/>
    </source>
</evidence>
<dbReference type="OrthoDB" id="10684186at2759"/>
<dbReference type="EMBL" id="JAEUBF010001445">
    <property type="protein sequence ID" value="KAH3666438.1"/>
    <property type="molecule type" value="Genomic_DNA"/>
</dbReference>